<feature type="non-terminal residue" evidence="1">
    <location>
        <position position="136"/>
    </location>
</feature>
<dbReference type="EMBL" id="BART01011190">
    <property type="protein sequence ID" value="GAG81871.1"/>
    <property type="molecule type" value="Genomic_DNA"/>
</dbReference>
<reference evidence="1" key="1">
    <citation type="journal article" date="2014" name="Front. Microbiol.">
        <title>High frequency of phylogenetically diverse reductive dehalogenase-homologous genes in deep subseafloor sedimentary metagenomes.</title>
        <authorList>
            <person name="Kawai M."/>
            <person name="Futagami T."/>
            <person name="Toyoda A."/>
            <person name="Takaki Y."/>
            <person name="Nishi S."/>
            <person name="Hori S."/>
            <person name="Arai W."/>
            <person name="Tsubouchi T."/>
            <person name="Morono Y."/>
            <person name="Uchiyama I."/>
            <person name="Ito T."/>
            <person name="Fujiyama A."/>
            <person name="Inagaki F."/>
            <person name="Takami H."/>
        </authorList>
    </citation>
    <scope>NUCLEOTIDE SEQUENCE</scope>
    <source>
        <strain evidence="1">Expedition CK06-06</strain>
    </source>
</reference>
<sequence>MIFNWYETITDEKDLQQGDFIPDCPIIIPPSKIEEGDEPEIEIKLIDSIVLSQSCDLIYEKIELVLVCPYYSLKTFLDCLPKDQQSPKIIEKTIENLRKGYLPSYHLLNNSKEIENLKDYQVVDFRNVYGIQFSLL</sequence>
<name>X1CC77_9ZZZZ</name>
<accession>X1CC77</accession>
<gene>
    <name evidence="1" type="ORF">S01H4_23952</name>
</gene>
<comment type="caution">
    <text evidence="1">The sequence shown here is derived from an EMBL/GenBank/DDBJ whole genome shotgun (WGS) entry which is preliminary data.</text>
</comment>
<proteinExistence type="predicted"/>
<dbReference type="AlphaFoldDB" id="X1CC77"/>
<protein>
    <submittedName>
        <fullName evidence="1">Uncharacterized protein</fullName>
    </submittedName>
</protein>
<evidence type="ECO:0000313" key="1">
    <source>
        <dbReference type="EMBL" id="GAG81871.1"/>
    </source>
</evidence>
<organism evidence="1">
    <name type="scientific">marine sediment metagenome</name>
    <dbReference type="NCBI Taxonomy" id="412755"/>
    <lineage>
        <taxon>unclassified sequences</taxon>
        <taxon>metagenomes</taxon>
        <taxon>ecological metagenomes</taxon>
    </lineage>
</organism>